<evidence type="ECO:0008006" key="3">
    <source>
        <dbReference type="Google" id="ProtNLM"/>
    </source>
</evidence>
<dbReference type="HOGENOM" id="CLU_043122_1_1_10"/>
<dbReference type="Gene3D" id="3.90.320.10">
    <property type="match status" value="1"/>
</dbReference>
<dbReference type="RefSeq" id="WP_007486281.1">
    <property type="nucleotide sequence ID" value="NZ_JH724315.1"/>
</dbReference>
<organism evidence="1 2">
    <name type="scientific">Bacteroides nordii CL02T12C05</name>
    <dbReference type="NCBI Taxonomy" id="997884"/>
    <lineage>
        <taxon>Bacteria</taxon>
        <taxon>Pseudomonadati</taxon>
        <taxon>Bacteroidota</taxon>
        <taxon>Bacteroidia</taxon>
        <taxon>Bacteroidales</taxon>
        <taxon>Bacteroidaceae</taxon>
        <taxon>Bacteroides</taxon>
    </lineage>
</organism>
<dbReference type="STRING" id="997884.HMPREF1068_03101"/>
<comment type="caution">
    <text evidence="1">The sequence shown here is derived from an EMBL/GenBank/DDBJ whole genome shotgun (WGS) entry which is preliminary data.</text>
</comment>
<accession>I8XD51</accession>
<dbReference type="AlphaFoldDB" id="I8XD51"/>
<reference evidence="1 2" key="1">
    <citation type="submission" date="2012-02" db="EMBL/GenBank/DDBJ databases">
        <title>The Genome Sequence of Bacteroides nordii CL02T12C05.</title>
        <authorList>
            <consortium name="The Broad Institute Genome Sequencing Platform"/>
            <person name="Earl A."/>
            <person name="Ward D."/>
            <person name="Feldgarden M."/>
            <person name="Gevers D."/>
            <person name="Zitomersky N.L."/>
            <person name="Coyne M.J."/>
            <person name="Comstock L.E."/>
            <person name="Young S.K."/>
            <person name="Zeng Q."/>
            <person name="Gargeya S."/>
            <person name="Fitzgerald M."/>
            <person name="Haas B."/>
            <person name="Abouelleil A."/>
            <person name="Alvarado L."/>
            <person name="Arachchi H.M."/>
            <person name="Berlin A."/>
            <person name="Chapman S.B."/>
            <person name="Gearin G."/>
            <person name="Goldberg J."/>
            <person name="Griggs A."/>
            <person name="Gujja S."/>
            <person name="Hansen M."/>
            <person name="Heiman D."/>
            <person name="Howarth C."/>
            <person name="Larimer J."/>
            <person name="Lui A."/>
            <person name="MacDonald P.J.P."/>
            <person name="McCowen C."/>
            <person name="Montmayeur A."/>
            <person name="Murphy C."/>
            <person name="Neiman D."/>
            <person name="Pearson M."/>
            <person name="Priest M."/>
            <person name="Roberts A."/>
            <person name="Saif S."/>
            <person name="Shea T."/>
            <person name="Sisk P."/>
            <person name="Stolte C."/>
            <person name="Sykes S."/>
            <person name="Wortman J."/>
            <person name="Nusbaum C."/>
            <person name="Birren B."/>
        </authorList>
    </citation>
    <scope>NUCLEOTIDE SEQUENCE [LARGE SCALE GENOMIC DNA]</scope>
    <source>
        <strain evidence="1 2">CL02T12C05</strain>
    </source>
</reference>
<sequence length="382" mass="42546">MADRHAILSPSAAYRWLACTPSARFEEQIPEEENLYAAEGTLAHELAAVLLLEKTGGRVDDDTLKAIKANPLYSSEMQEYCEGYASFVAGLARGVHVYIEHEYDMSKYIPLQFGTCDASFIKGSEIWVVDFKYGAGVSVSPTANKQMMCYALGVYDYHSKGYSLKGANLLIYQPRASSKSEYNPKPWYISVEDLLRWAETEAKPKGRLAIAGMGDFVPGQHCQFCKAITLCKACYDRFSDVKKIKDKRAMTDTDIATVLTYGPLIASWVKKVEEDTVKRLENGNSLKGFKLVAGRGRRAFKNEDDVVDILIGEGYEDQIFDSSLKSLTAIEKLMGPKRFKEIFADEVMTIPGKVQIAPVDDDRPAVGASAADEYDDEYDELL</sequence>
<dbReference type="InterPro" id="IPR021229">
    <property type="entry name" value="DUF2800"/>
</dbReference>
<keyword evidence="2" id="KW-1185">Reference proteome</keyword>
<dbReference type="Pfam" id="PF10926">
    <property type="entry name" value="DUF2800"/>
    <property type="match status" value="1"/>
</dbReference>
<proteinExistence type="predicted"/>
<name>I8XD51_9BACE</name>
<dbReference type="PATRIC" id="fig|997884.3.peg.3188"/>
<dbReference type="eggNOG" id="COG2887">
    <property type="taxonomic scope" value="Bacteria"/>
</dbReference>
<dbReference type="Proteomes" id="UP000003089">
    <property type="component" value="Unassembled WGS sequence"/>
</dbReference>
<dbReference type="InterPro" id="IPR011604">
    <property type="entry name" value="PDDEXK-like_dom_sf"/>
</dbReference>
<evidence type="ECO:0000313" key="1">
    <source>
        <dbReference type="EMBL" id="EIY48022.1"/>
    </source>
</evidence>
<evidence type="ECO:0000313" key="2">
    <source>
        <dbReference type="Proteomes" id="UP000003089"/>
    </source>
</evidence>
<dbReference type="EMBL" id="AGXS01000020">
    <property type="protein sequence ID" value="EIY48022.1"/>
    <property type="molecule type" value="Genomic_DNA"/>
</dbReference>
<protein>
    <recommendedName>
        <fullName evidence="3">PD-(D/E)XK endonuclease-like domain-containing protein</fullName>
    </recommendedName>
</protein>
<gene>
    <name evidence="1" type="ORF">HMPREF1068_03101</name>
</gene>